<accession>A0A091CSV9</accession>
<sequence>MSPNHTSLYLEPSLTQEAPDSKLALVWPWCGPVALRWTSTQRISLSMFRTTLDTRNQEGVHSTLTQGWRGGRRTQKKTQVTWSLAPGPSPFTSHLRNCHTEPFVNPIASEAALPTIVAEVVVCREKHRRWFLPRGQDMGEALQLNTATWTRQHLACKEVSGNVTDGKGLALCILHDIFGKCWHFTDTTVAQTTLAPLPRHLPRITSWQKDVLSSRMAGFSFSQQILLLAFQVGIFSSTFILSMICGDSEVSILTKS</sequence>
<evidence type="ECO:0000313" key="1">
    <source>
        <dbReference type="EMBL" id="KFO20565.1"/>
    </source>
</evidence>
<dbReference type="EMBL" id="KN124698">
    <property type="protein sequence ID" value="KFO20565.1"/>
    <property type="molecule type" value="Genomic_DNA"/>
</dbReference>
<gene>
    <name evidence="1" type="ORF">H920_18025</name>
</gene>
<reference evidence="1 2" key="1">
    <citation type="submission" date="2013-11" db="EMBL/GenBank/DDBJ databases">
        <title>The Damaraland mole rat (Fukomys damarensis) genome and evolution of African mole rats.</title>
        <authorList>
            <person name="Gladyshev V.N."/>
            <person name="Fang X."/>
        </authorList>
    </citation>
    <scope>NUCLEOTIDE SEQUENCE [LARGE SCALE GENOMIC DNA]</scope>
    <source>
        <tissue evidence="1">Liver</tissue>
    </source>
</reference>
<proteinExistence type="predicted"/>
<dbReference type="Proteomes" id="UP000028990">
    <property type="component" value="Unassembled WGS sequence"/>
</dbReference>
<evidence type="ECO:0000313" key="2">
    <source>
        <dbReference type="Proteomes" id="UP000028990"/>
    </source>
</evidence>
<protein>
    <submittedName>
        <fullName evidence="1">Uncharacterized protein</fullName>
    </submittedName>
</protein>
<name>A0A091CSV9_FUKDA</name>
<dbReference type="AlphaFoldDB" id="A0A091CSV9"/>
<organism evidence="1 2">
    <name type="scientific">Fukomys damarensis</name>
    <name type="common">Damaraland mole rat</name>
    <name type="synonym">Cryptomys damarensis</name>
    <dbReference type="NCBI Taxonomy" id="885580"/>
    <lineage>
        <taxon>Eukaryota</taxon>
        <taxon>Metazoa</taxon>
        <taxon>Chordata</taxon>
        <taxon>Craniata</taxon>
        <taxon>Vertebrata</taxon>
        <taxon>Euteleostomi</taxon>
        <taxon>Mammalia</taxon>
        <taxon>Eutheria</taxon>
        <taxon>Euarchontoglires</taxon>
        <taxon>Glires</taxon>
        <taxon>Rodentia</taxon>
        <taxon>Hystricomorpha</taxon>
        <taxon>Bathyergidae</taxon>
        <taxon>Fukomys</taxon>
    </lineage>
</organism>
<keyword evidence="2" id="KW-1185">Reference proteome</keyword>